<evidence type="ECO:0000313" key="11">
    <source>
        <dbReference type="Proteomes" id="UP001391051"/>
    </source>
</evidence>
<comment type="similarity">
    <text evidence="1">Belongs to the ribonuclease N1/T1 family.</text>
</comment>
<evidence type="ECO:0000256" key="2">
    <source>
        <dbReference type="ARBA" id="ARBA00012549"/>
    </source>
</evidence>
<dbReference type="GeneID" id="92071672"/>
<dbReference type="Gene3D" id="3.10.450.30">
    <property type="entry name" value="Microbial ribonucleases"/>
    <property type="match status" value="1"/>
</dbReference>
<keyword evidence="6" id="KW-1015">Disulfide bond</keyword>
<keyword evidence="4" id="KW-0255">Endonuclease</keyword>
<reference evidence="10 11" key="1">
    <citation type="submission" date="2023-01" db="EMBL/GenBank/DDBJ databases">
        <title>Analysis of 21 Apiospora genomes using comparative genomics revels a genus with tremendous synthesis potential of carbohydrate active enzymes and secondary metabolites.</title>
        <authorList>
            <person name="Sorensen T."/>
        </authorList>
    </citation>
    <scope>NUCLEOTIDE SEQUENCE [LARGE SCALE GENOMIC DNA]</scope>
    <source>
        <strain evidence="10 11">CBS 24483</strain>
    </source>
</reference>
<keyword evidence="11" id="KW-1185">Reference proteome</keyword>
<dbReference type="Proteomes" id="UP001391051">
    <property type="component" value="Unassembled WGS sequence"/>
</dbReference>
<dbReference type="RefSeq" id="XP_066707503.1">
    <property type="nucleotide sequence ID" value="XM_066838610.1"/>
</dbReference>
<sequence>MQISIVSALTVVLGVVRALPAEVEVRGTPSNAPVTFDHAPDQSKSFTCGGKTYSGHDIYVSAQRGVALQEISETRGKNQYPHSFDHNDSKGHQLNFPSYCPEDKDRMEFPLIKNGPYDGGKSNTKQGDERVVYFYEPGEVDNNGHAKATYCGIMTHVGAAQKGGFILC</sequence>
<keyword evidence="5" id="KW-0378">Hydrolase</keyword>
<comment type="caution">
    <text evidence="10">The sequence shown here is derived from an EMBL/GenBank/DDBJ whole genome shotgun (WGS) entry which is preliminary data.</text>
</comment>
<evidence type="ECO:0000256" key="4">
    <source>
        <dbReference type="ARBA" id="ARBA00022759"/>
    </source>
</evidence>
<keyword evidence="9" id="KW-0732">Signal</keyword>
<evidence type="ECO:0000256" key="6">
    <source>
        <dbReference type="ARBA" id="ARBA00023157"/>
    </source>
</evidence>
<feature type="signal peptide" evidence="9">
    <location>
        <begin position="1"/>
        <end position="18"/>
    </location>
</feature>
<evidence type="ECO:0000313" key="10">
    <source>
        <dbReference type="EMBL" id="KAK7968111.1"/>
    </source>
</evidence>
<evidence type="ECO:0000256" key="8">
    <source>
        <dbReference type="ARBA" id="ARBA00034015"/>
    </source>
</evidence>
<keyword evidence="7" id="KW-0456">Lyase</keyword>
<dbReference type="Pfam" id="PF00545">
    <property type="entry name" value="Ribonuclease"/>
    <property type="match status" value="1"/>
</dbReference>
<gene>
    <name evidence="10" type="ORF">PG986_002388</name>
</gene>
<accession>A0ABR1QZH3</accession>
<dbReference type="InterPro" id="IPR000026">
    <property type="entry name" value="N1-like"/>
</dbReference>
<comment type="catalytic activity">
    <reaction evidence="8">
        <text>[RNA] containing guanosine + H2O = an [RNA fragment]-3'-guanosine-3'-phosphate + a 5'-hydroxy-ribonucleotide-3'-[RNA fragment].</text>
        <dbReference type="EC" id="4.6.1.24"/>
    </reaction>
</comment>
<feature type="chain" id="PRO_5045712539" description="ribonuclease T1" evidence="9">
    <location>
        <begin position="19"/>
        <end position="168"/>
    </location>
</feature>
<evidence type="ECO:0000256" key="7">
    <source>
        <dbReference type="ARBA" id="ARBA00023239"/>
    </source>
</evidence>
<protein>
    <recommendedName>
        <fullName evidence="2">ribonuclease T1</fullName>
        <ecNumber evidence="2">4.6.1.24</ecNumber>
    </recommendedName>
</protein>
<dbReference type="PANTHER" id="PTHR42104:SF1">
    <property type="entry name" value="EXTRACELLULAR GUANYL-SPECIFIC RIBONUCLEASE RNTA (AFU_ORTHOLOGUE AFUA_4G03230)"/>
    <property type="match status" value="1"/>
</dbReference>
<proteinExistence type="inferred from homology"/>
<evidence type="ECO:0000256" key="5">
    <source>
        <dbReference type="ARBA" id="ARBA00022801"/>
    </source>
</evidence>
<dbReference type="EMBL" id="JAQQWE010000001">
    <property type="protein sequence ID" value="KAK7968111.1"/>
    <property type="molecule type" value="Genomic_DNA"/>
</dbReference>
<name>A0ABR1QZH3_9PEZI</name>
<evidence type="ECO:0000256" key="3">
    <source>
        <dbReference type="ARBA" id="ARBA00022722"/>
    </source>
</evidence>
<dbReference type="EC" id="4.6.1.24" evidence="2"/>
<keyword evidence="3" id="KW-0540">Nuclease</keyword>
<evidence type="ECO:0000256" key="9">
    <source>
        <dbReference type="SAM" id="SignalP"/>
    </source>
</evidence>
<evidence type="ECO:0000256" key="1">
    <source>
        <dbReference type="ARBA" id="ARBA00009006"/>
    </source>
</evidence>
<dbReference type="PANTHER" id="PTHR42104">
    <property type="entry name" value="EXTRACELLULAR GUANYL-SPECIFIC RIBONUCLEASE RNTA (AFU_ORTHOLOGUE AFUA_4G03230)"/>
    <property type="match status" value="1"/>
</dbReference>
<organism evidence="10 11">
    <name type="scientific">Apiospora aurea</name>
    <dbReference type="NCBI Taxonomy" id="335848"/>
    <lineage>
        <taxon>Eukaryota</taxon>
        <taxon>Fungi</taxon>
        <taxon>Dikarya</taxon>
        <taxon>Ascomycota</taxon>
        <taxon>Pezizomycotina</taxon>
        <taxon>Sordariomycetes</taxon>
        <taxon>Xylariomycetidae</taxon>
        <taxon>Amphisphaeriales</taxon>
        <taxon>Apiosporaceae</taxon>
        <taxon>Apiospora</taxon>
    </lineage>
</organism>
<dbReference type="InterPro" id="IPR016191">
    <property type="entry name" value="Ribonuclease/ribotoxin"/>
</dbReference>
<dbReference type="SUPFAM" id="SSF53933">
    <property type="entry name" value="Microbial ribonucleases"/>
    <property type="match status" value="1"/>
</dbReference>